<accession>A0ABT1IF46</accession>
<dbReference type="InterPro" id="IPR011712">
    <property type="entry name" value="Sig_transdc_His_kin_sub3_dim/P"/>
</dbReference>
<keyword evidence="9" id="KW-1133">Transmembrane helix</keyword>
<dbReference type="EC" id="2.7.13.3" evidence="2"/>
<dbReference type="CDD" id="cd16917">
    <property type="entry name" value="HATPase_UhpB-NarQ-NarX-like"/>
    <property type="match status" value="1"/>
</dbReference>
<dbReference type="SUPFAM" id="SSF55874">
    <property type="entry name" value="ATPase domain of HSP90 chaperone/DNA topoisomerase II/histidine kinase"/>
    <property type="match status" value="1"/>
</dbReference>
<feature type="domain" description="Signal transduction histidine kinase subgroup 3 dimerisation and phosphoacceptor" evidence="10">
    <location>
        <begin position="190"/>
        <end position="257"/>
    </location>
</feature>
<keyword evidence="8" id="KW-0902">Two-component regulatory system</keyword>
<evidence type="ECO:0000256" key="6">
    <source>
        <dbReference type="ARBA" id="ARBA00022777"/>
    </source>
</evidence>
<dbReference type="PANTHER" id="PTHR24421:SF10">
    <property type="entry name" value="NITRATE_NITRITE SENSOR PROTEIN NARQ"/>
    <property type="match status" value="1"/>
</dbReference>
<evidence type="ECO:0000256" key="3">
    <source>
        <dbReference type="ARBA" id="ARBA00022553"/>
    </source>
</evidence>
<evidence type="ECO:0000256" key="1">
    <source>
        <dbReference type="ARBA" id="ARBA00000085"/>
    </source>
</evidence>
<evidence type="ECO:0000256" key="9">
    <source>
        <dbReference type="SAM" id="Phobius"/>
    </source>
</evidence>
<feature type="transmembrane region" description="Helical" evidence="9">
    <location>
        <begin position="106"/>
        <end position="128"/>
    </location>
</feature>
<evidence type="ECO:0000256" key="8">
    <source>
        <dbReference type="ARBA" id="ARBA00023012"/>
    </source>
</evidence>
<dbReference type="EMBL" id="JAMTCO010000009">
    <property type="protein sequence ID" value="MCP2271267.1"/>
    <property type="molecule type" value="Genomic_DNA"/>
</dbReference>
<evidence type="ECO:0000256" key="5">
    <source>
        <dbReference type="ARBA" id="ARBA00022741"/>
    </source>
</evidence>
<dbReference type="PANTHER" id="PTHR24421">
    <property type="entry name" value="NITRATE/NITRITE SENSOR PROTEIN NARX-RELATED"/>
    <property type="match status" value="1"/>
</dbReference>
<keyword evidence="12" id="KW-1185">Reference proteome</keyword>
<proteinExistence type="predicted"/>
<dbReference type="Pfam" id="PF07730">
    <property type="entry name" value="HisKA_3"/>
    <property type="match status" value="1"/>
</dbReference>
<keyword evidence="6 11" id="KW-0418">Kinase</keyword>
<evidence type="ECO:0000313" key="11">
    <source>
        <dbReference type="EMBL" id="MCP2271267.1"/>
    </source>
</evidence>
<dbReference type="Proteomes" id="UP001205185">
    <property type="component" value="Unassembled WGS sequence"/>
</dbReference>
<dbReference type="Gene3D" id="3.30.565.10">
    <property type="entry name" value="Histidine kinase-like ATPase, C-terminal domain"/>
    <property type="match status" value="1"/>
</dbReference>
<organism evidence="11 12">
    <name type="scientific">Actinokineospora diospyrosa</name>
    <dbReference type="NCBI Taxonomy" id="103728"/>
    <lineage>
        <taxon>Bacteria</taxon>
        <taxon>Bacillati</taxon>
        <taxon>Actinomycetota</taxon>
        <taxon>Actinomycetes</taxon>
        <taxon>Pseudonocardiales</taxon>
        <taxon>Pseudonocardiaceae</taxon>
        <taxon>Actinokineospora</taxon>
    </lineage>
</organism>
<gene>
    <name evidence="11" type="ORF">LV75_003781</name>
</gene>
<keyword evidence="7" id="KW-0067">ATP-binding</keyword>
<feature type="transmembrane region" description="Helical" evidence="9">
    <location>
        <begin position="135"/>
        <end position="154"/>
    </location>
</feature>
<dbReference type="InterPro" id="IPR036890">
    <property type="entry name" value="HATPase_C_sf"/>
</dbReference>
<comment type="catalytic activity">
    <reaction evidence="1">
        <text>ATP + protein L-histidine = ADP + protein N-phospho-L-histidine.</text>
        <dbReference type="EC" id="2.7.13.3"/>
    </reaction>
</comment>
<evidence type="ECO:0000256" key="7">
    <source>
        <dbReference type="ARBA" id="ARBA00022840"/>
    </source>
</evidence>
<evidence type="ECO:0000256" key="4">
    <source>
        <dbReference type="ARBA" id="ARBA00022679"/>
    </source>
</evidence>
<keyword evidence="5" id="KW-0547">Nucleotide-binding</keyword>
<dbReference type="GO" id="GO:0016301">
    <property type="term" value="F:kinase activity"/>
    <property type="evidence" value="ECO:0007669"/>
    <property type="project" value="UniProtKB-KW"/>
</dbReference>
<keyword evidence="9" id="KW-0812">Transmembrane</keyword>
<feature type="transmembrane region" description="Helical" evidence="9">
    <location>
        <begin position="41"/>
        <end position="58"/>
    </location>
</feature>
<dbReference type="Gene3D" id="1.20.5.1930">
    <property type="match status" value="1"/>
</dbReference>
<evidence type="ECO:0000256" key="2">
    <source>
        <dbReference type="ARBA" id="ARBA00012438"/>
    </source>
</evidence>
<comment type="caution">
    <text evidence="11">The sequence shown here is derived from an EMBL/GenBank/DDBJ whole genome shotgun (WGS) entry which is preliminary data.</text>
</comment>
<keyword evidence="3" id="KW-0597">Phosphoprotein</keyword>
<keyword evidence="4" id="KW-0808">Transferase</keyword>
<evidence type="ECO:0000259" key="10">
    <source>
        <dbReference type="Pfam" id="PF07730"/>
    </source>
</evidence>
<evidence type="ECO:0000313" key="12">
    <source>
        <dbReference type="Proteomes" id="UP001205185"/>
    </source>
</evidence>
<dbReference type="InterPro" id="IPR050482">
    <property type="entry name" value="Sensor_HK_TwoCompSys"/>
</dbReference>
<protein>
    <recommendedName>
        <fullName evidence="2">histidine kinase</fullName>
        <ecNumber evidence="2">2.7.13.3</ecNumber>
    </recommendedName>
</protein>
<sequence>MGVRDTAVVLKRQALIVAFVCVVADVGVILAECPWVLSDPFGWAVLGLALVVDGALATPARWSGAVAVAHALVQGIGPFLIGPLGQTYSAHGNVNEVGILVAGYRAGAWLGTTEAVVALMFIAGGLAAERFAYPGSWWPTVLNVLASGVLPWLVGRHTTARRGHLAELEQRETNRQAEEREAVRLAVARERSAIARDLHDVISHHVSAINVHAGAARLALRDRPEDRLRTSLTAVETASRSAMGSLRSLLDLLHHGDDGAVRQPGLDDLDDLVALTRSAGLPTRLVTSGTGVVVPRSVDIALFRIAQEALTNALRHGGGEGATLELARADGSLCLAITNDLGASKPAEVGHRGLAGIRHRATLIGATVECGPIGPHWIVQVIVPLDGKDLT</sequence>
<name>A0ABT1IF46_9PSEU</name>
<keyword evidence="9" id="KW-0472">Membrane</keyword>
<reference evidence="11 12" key="1">
    <citation type="submission" date="2022-06" db="EMBL/GenBank/DDBJ databases">
        <title>Genomic Encyclopedia of Archaeal and Bacterial Type Strains, Phase II (KMG-II): from individual species to whole genera.</title>
        <authorList>
            <person name="Goeker M."/>
        </authorList>
    </citation>
    <scope>NUCLEOTIDE SEQUENCE [LARGE SCALE GENOMIC DNA]</scope>
    <source>
        <strain evidence="11 12">DSM 44255</strain>
    </source>
</reference>
<feature type="transmembrane region" description="Helical" evidence="9">
    <location>
        <begin position="65"/>
        <end position="86"/>
    </location>
</feature>